<protein>
    <submittedName>
        <fullName evidence="2">Uncharacterized protein</fullName>
    </submittedName>
</protein>
<sequence>METEVPGRRTHPYAPSGDCGVALGTNPGTGNQGFSEHEHPERLRSKQLSSVREISSLTKSTSSPSCFHAELSADRLSCSESGFGRLVCKSSKFSAPKSSYKSDHL</sequence>
<evidence type="ECO:0000313" key="3">
    <source>
        <dbReference type="Proteomes" id="UP001195483"/>
    </source>
</evidence>
<feature type="region of interest" description="Disordered" evidence="1">
    <location>
        <begin position="1"/>
        <end position="63"/>
    </location>
</feature>
<evidence type="ECO:0000313" key="2">
    <source>
        <dbReference type="EMBL" id="KAK3603959.1"/>
    </source>
</evidence>
<name>A0AAE0W7I1_9BIVA</name>
<reference evidence="2" key="1">
    <citation type="journal article" date="2021" name="Genome Biol. Evol.">
        <title>A High-Quality Reference Genome for a Parasitic Bivalve with Doubly Uniparental Inheritance (Bivalvia: Unionida).</title>
        <authorList>
            <person name="Smith C.H."/>
        </authorList>
    </citation>
    <scope>NUCLEOTIDE SEQUENCE</scope>
    <source>
        <strain evidence="2">CHS0354</strain>
    </source>
</reference>
<dbReference type="Proteomes" id="UP001195483">
    <property type="component" value="Unassembled WGS sequence"/>
</dbReference>
<dbReference type="AlphaFoldDB" id="A0AAE0W7I1"/>
<comment type="caution">
    <text evidence="2">The sequence shown here is derived from an EMBL/GenBank/DDBJ whole genome shotgun (WGS) entry which is preliminary data.</text>
</comment>
<keyword evidence="3" id="KW-1185">Reference proteome</keyword>
<dbReference type="EMBL" id="JAEAOA010001271">
    <property type="protein sequence ID" value="KAK3603959.1"/>
    <property type="molecule type" value="Genomic_DNA"/>
</dbReference>
<organism evidence="2 3">
    <name type="scientific">Potamilus streckersoni</name>
    <dbReference type="NCBI Taxonomy" id="2493646"/>
    <lineage>
        <taxon>Eukaryota</taxon>
        <taxon>Metazoa</taxon>
        <taxon>Spiralia</taxon>
        <taxon>Lophotrochozoa</taxon>
        <taxon>Mollusca</taxon>
        <taxon>Bivalvia</taxon>
        <taxon>Autobranchia</taxon>
        <taxon>Heteroconchia</taxon>
        <taxon>Palaeoheterodonta</taxon>
        <taxon>Unionida</taxon>
        <taxon>Unionoidea</taxon>
        <taxon>Unionidae</taxon>
        <taxon>Ambleminae</taxon>
        <taxon>Lampsilini</taxon>
        <taxon>Potamilus</taxon>
    </lineage>
</organism>
<reference evidence="2" key="2">
    <citation type="journal article" date="2021" name="Genome Biol. Evol.">
        <title>Developing a high-quality reference genome for a parasitic bivalve with doubly uniparental inheritance (Bivalvia: Unionida).</title>
        <authorList>
            <person name="Smith C.H."/>
        </authorList>
    </citation>
    <scope>NUCLEOTIDE SEQUENCE</scope>
    <source>
        <strain evidence="2">CHS0354</strain>
        <tissue evidence="2">Mantle</tissue>
    </source>
</reference>
<accession>A0AAE0W7I1</accession>
<proteinExistence type="predicted"/>
<feature type="compositionally biased region" description="Basic and acidic residues" evidence="1">
    <location>
        <begin position="35"/>
        <end position="44"/>
    </location>
</feature>
<evidence type="ECO:0000256" key="1">
    <source>
        <dbReference type="SAM" id="MobiDB-lite"/>
    </source>
</evidence>
<gene>
    <name evidence="2" type="ORF">CHS0354_020825</name>
</gene>
<reference evidence="2" key="3">
    <citation type="submission" date="2023-05" db="EMBL/GenBank/DDBJ databases">
        <authorList>
            <person name="Smith C.H."/>
        </authorList>
    </citation>
    <scope>NUCLEOTIDE SEQUENCE</scope>
    <source>
        <strain evidence="2">CHS0354</strain>
        <tissue evidence="2">Mantle</tissue>
    </source>
</reference>